<organism evidence="1 2">
    <name type="scientific">Candidozyma auris</name>
    <name type="common">Yeast</name>
    <name type="synonym">Candida auris</name>
    <dbReference type="NCBI Taxonomy" id="498019"/>
    <lineage>
        <taxon>Eukaryota</taxon>
        <taxon>Fungi</taxon>
        <taxon>Dikarya</taxon>
        <taxon>Ascomycota</taxon>
        <taxon>Saccharomycotina</taxon>
        <taxon>Pichiomycetes</taxon>
        <taxon>Metschnikowiaceae</taxon>
        <taxon>Candidozyma</taxon>
    </lineage>
</organism>
<sequence length="75" mass="8291">MILAAKVGTAINEEEARYGEQNAQKNVMSYCKKRFGFLVPISVREMLEQAGFSSFGNFCIPRFSGLDAVTKVPVV</sequence>
<name>A0A0L0NY31_CANAR</name>
<protein>
    <submittedName>
        <fullName evidence="1">Uncharacterized protein</fullName>
    </submittedName>
</protein>
<evidence type="ECO:0000313" key="2">
    <source>
        <dbReference type="Proteomes" id="UP000037122"/>
    </source>
</evidence>
<dbReference type="VEuPathDB" id="FungiDB:QG37_04248"/>
<gene>
    <name evidence="1" type="ORF">QG37_04248</name>
</gene>
<evidence type="ECO:0000313" key="1">
    <source>
        <dbReference type="EMBL" id="KND98903.1"/>
    </source>
</evidence>
<accession>A0A0L0NY31</accession>
<dbReference type="Proteomes" id="UP000037122">
    <property type="component" value="Unassembled WGS sequence"/>
</dbReference>
<proteinExistence type="predicted"/>
<comment type="caution">
    <text evidence="1">The sequence shown here is derived from an EMBL/GenBank/DDBJ whole genome shotgun (WGS) entry which is preliminary data.</text>
</comment>
<reference evidence="2" key="1">
    <citation type="journal article" date="2015" name="BMC Genomics">
        <title>Draft genome of a commonly misdiagnosed multidrug resistant pathogen Candida auris.</title>
        <authorList>
            <person name="Chatterjee S."/>
            <person name="Alampalli S.V."/>
            <person name="Nageshan R.K."/>
            <person name="Chettiar S.T."/>
            <person name="Joshi S."/>
            <person name="Tatu U.S."/>
        </authorList>
    </citation>
    <scope>NUCLEOTIDE SEQUENCE [LARGE SCALE GENOMIC DNA]</scope>
    <source>
        <strain evidence="2">6684</strain>
    </source>
</reference>
<dbReference type="AlphaFoldDB" id="A0A0L0NY31"/>
<dbReference type="EMBL" id="LGST01000029">
    <property type="protein sequence ID" value="KND98903.1"/>
    <property type="molecule type" value="Genomic_DNA"/>
</dbReference>